<dbReference type="EMBL" id="BNDW01000040">
    <property type="protein sequence ID" value="GHI23471.1"/>
    <property type="molecule type" value="Genomic_DNA"/>
</dbReference>
<dbReference type="Proteomes" id="UP001052739">
    <property type="component" value="Unassembled WGS sequence"/>
</dbReference>
<evidence type="ECO:0000313" key="2">
    <source>
        <dbReference type="Proteomes" id="UP001052739"/>
    </source>
</evidence>
<gene>
    <name evidence="1" type="ORF">Shyd_48420</name>
</gene>
<evidence type="ECO:0000313" key="1">
    <source>
        <dbReference type="EMBL" id="GHI23471.1"/>
    </source>
</evidence>
<protein>
    <submittedName>
        <fullName evidence="1">Uncharacterized protein</fullName>
    </submittedName>
</protein>
<reference evidence="1" key="1">
    <citation type="submission" date="2024-05" db="EMBL/GenBank/DDBJ databases">
        <title>Whole genome shotgun sequence of Streptomyces hydrogenans NBRC 13475.</title>
        <authorList>
            <person name="Komaki H."/>
            <person name="Tamura T."/>
        </authorList>
    </citation>
    <scope>NUCLEOTIDE SEQUENCE</scope>
    <source>
        <strain evidence="1">NBRC 13475</strain>
    </source>
</reference>
<proteinExistence type="predicted"/>
<comment type="caution">
    <text evidence="1">The sequence shown here is derived from an EMBL/GenBank/DDBJ whole genome shotgun (WGS) entry which is preliminary data.</text>
</comment>
<organism evidence="1 2">
    <name type="scientific">Streptomyces hydrogenans</name>
    <dbReference type="NCBI Taxonomy" id="1873719"/>
    <lineage>
        <taxon>Bacteria</taxon>
        <taxon>Bacillati</taxon>
        <taxon>Actinomycetota</taxon>
        <taxon>Actinomycetes</taxon>
        <taxon>Kitasatosporales</taxon>
        <taxon>Streptomycetaceae</taxon>
        <taxon>Streptomyces</taxon>
    </lineage>
</organism>
<sequence length="72" mass="8102">MEVREAEVGHVVTHPFMLSARRGCGNPYSGAGVAQDTYETVSFRWEEGYLRTVRRVRNRFVRSGGTAWPAAD</sequence>
<name>A0ABQ3PEN7_9ACTN</name>
<keyword evidence="2" id="KW-1185">Reference proteome</keyword>
<accession>A0ABQ3PEN7</accession>